<keyword evidence="9" id="KW-0175">Coiled coil</keyword>
<dbReference type="GO" id="GO:0045893">
    <property type="term" value="P:positive regulation of DNA-templated transcription"/>
    <property type="evidence" value="ECO:0007669"/>
    <property type="project" value="InterPro"/>
</dbReference>
<evidence type="ECO:0000256" key="3">
    <source>
        <dbReference type="ARBA" id="ARBA00022682"/>
    </source>
</evidence>
<dbReference type="CDD" id="cd14707">
    <property type="entry name" value="bZIP_plant_BZIP46"/>
    <property type="match status" value="1"/>
</dbReference>
<evidence type="ECO:0000256" key="9">
    <source>
        <dbReference type="SAM" id="Coils"/>
    </source>
</evidence>
<dbReference type="OrthoDB" id="644067at2759"/>
<dbReference type="Proteomes" id="UP000327157">
    <property type="component" value="Chromosome 14"/>
</dbReference>
<dbReference type="GO" id="GO:0009845">
    <property type="term" value="P:seed germination"/>
    <property type="evidence" value="ECO:0007669"/>
    <property type="project" value="UniProtKB-ARBA"/>
</dbReference>
<dbReference type="GO" id="GO:0043565">
    <property type="term" value="F:sequence-specific DNA binding"/>
    <property type="evidence" value="ECO:0007669"/>
    <property type="project" value="UniProtKB-ARBA"/>
</dbReference>
<keyword evidence="4" id="KW-0805">Transcription regulation</keyword>
<dbReference type="FunFam" id="1.20.5.170:FF:000060">
    <property type="entry name" value="protein ABSCISIC ACID-INSENSITIVE 5 isoform X1"/>
    <property type="match status" value="1"/>
</dbReference>
<dbReference type="GO" id="GO:0009414">
    <property type="term" value="P:response to water deprivation"/>
    <property type="evidence" value="ECO:0007669"/>
    <property type="project" value="UniProtKB-ARBA"/>
</dbReference>
<keyword evidence="3" id="KW-0938">Abscisic acid signaling pathway</keyword>
<dbReference type="Pfam" id="PF00170">
    <property type="entry name" value="bZIP_1"/>
    <property type="match status" value="1"/>
</dbReference>
<dbReference type="GO" id="GO:0009738">
    <property type="term" value="P:abscisic acid-activated signaling pathway"/>
    <property type="evidence" value="ECO:0007669"/>
    <property type="project" value="UniProtKB-KW"/>
</dbReference>
<keyword evidence="6" id="KW-0804">Transcription</keyword>
<evidence type="ECO:0000256" key="6">
    <source>
        <dbReference type="ARBA" id="ARBA00023163"/>
    </source>
</evidence>
<evidence type="ECO:0000256" key="7">
    <source>
        <dbReference type="ARBA" id="ARBA00023242"/>
    </source>
</evidence>
<dbReference type="InterPro" id="IPR004827">
    <property type="entry name" value="bZIP"/>
</dbReference>
<evidence type="ECO:0000313" key="13">
    <source>
        <dbReference type="Proteomes" id="UP000327157"/>
    </source>
</evidence>
<dbReference type="InterPro" id="IPR043452">
    <property type="entry name" value="BZIP46-like"/>
</dbReference>
<keyword evidence="2" id="KW-0597">Phosphoprotein</keyword>
<reference evidence="12 13" key="3">
    <citation type="submission" date="2019-11" db="EMBL/GenBank/DDBJ databases">
        <title>A de novo genome assembly of a pear dwarfing rootstock.</title>
        <authorList>
            <person name="Wang F."/>
            <person name="Wang J."/>
            <person name="Li S."/>
            <person name="Zhang Y."/>
            <person name="Fang M."/>
            <person name="Ma L."/>
            <person name="Zhao Y."/>
            <person name="Jiang S."/>
        </authorList>
    </citation>
    <scope>NUCLEOTIDE SEQUENCE [LARGE SCALE GENOMIC DNA]</scope>
    <source>
        <strain evidence="12">S2</strain>
        <tissue evidence="12">Leaf</tissue>
    </source>
</reference>
<evidence type="ECO:0000259" key="11">
    <source>
        <dbReference type="PROSITE" id="PS50217"/>
    </source>
</evidence>
<keyword evidence="5" id="KW-0238">DNA-binding</keyword>
<evidence type="ECO:0000256" key="4">
    <source>
        <dbReference type="ARBA" id="ARBA00023015"/>
    </source>
</evidence>
<reference evidence="13" key="2">
    <citation type="submission" date="2019-10" db="EMBL/GenBank/DDBJ databases">
        <title>A de novo genome assembly of a pear dwarfing rootstock.</title>
        <authorList>
            <person name="Wang F."/>
            <person name="Wang J."/>
            <person name="Li S."/>
            <person name="Zhang Y."/>
            <person name="Fang M."/>
            <person name="Ma L."/>
            <person name="Zhao Y."/>
            <person name="Jiang S."/>
        </authorList>
    </citation>
    <scope>NUCLEOTIDE SEQUENCE [LARGE SCALE GENOMIC DNA]</scope>
</reference>
<dbReference type="PROSITE" id="PS50217">
    <property type="entry name" value="BZIP"/>
    <property type="match status" value="1"/>
</dbReference>
<evidence type="ECO:0000256" key="2">
    <source>
        <dbReference type="ARBA" id="ARBA00022553"/>
    </source>
</evidence>
<dbReference type="EMBL" id="SMOL01000553">
    <property type="protein sequence ID" value="KAB2607781.1"/>
    <property type="molecule type" value="Genomic_DNA"/>
</dbReference>
<dbReference type="Gene3D" id="1.20.5.170">
    <property type="match status" value="1"/>
</dbReference>
<gene>
    <name evidence="12" type="ORF">D8674_010949</name>
</gene>
<feature type="compositionally biased region" description="Polar residues" evidence="10">
    <location>
        <begin position="147"/>
        <end position="166"/>
    </location>
</feature>
<feature type="domain" description="BZIP" evidence="11">
    <location>
        <begin position="354"/>
        <end position="406"/>
    </location>
</feature>
<dbReference type="PROSITE" id="PS00036">
    <property type="entry name" value="BZIP_BASIC"/>
    <property type="match status" value="1"/>
</dbReference>
<comment type="similarity">
    <text evidence="8">Belongs to the bZIP family. ABI5 subfamily.</text>
</comment>
<dbReference type="PANTHER" id="PTHR22952:SF175">
    <property type="entry name" value="PROTEIN ABSCISIC ACID-INSENSITIVE 5"/>
    <property type="match status" value="1"/>
</dbReference>
<keyword evidence="13" id="KW-1185">Reference proteome</keyword>
<evidence type="ECO:0000256" key="5">
    <source>
        <dbReference type="ARBA" id="ARBA00023125"/>
    </source>
</evidence>
<dbReference type="SMART" id="SM00338">
    <property type="entry name" value="BRLZ"/>
    <property type="match status" value="1"/>
</dbReference>
<feature type="region of interest" description="Disordered" evidence="10">
    <location>
        <begin position="146"/>
        <end position="166"/>
    </location>
</feature>
<evidence type="ECO:0000256" key="8">
    <source>
        <dbReference type="ARBA" id="ARBA00061369"/>
    </source>
</evidence>
<name>A0A5N5G1X1_9ROSA</name>
<dbReference type="GO" id="GO:0005634">
    <property type="term" value="C:nucleus"/>
    <property type="evidence" value="ECO:0007669"/>
    <property type="project" value="UniProtKB-SubCell"/>
</dbReference>
<comment type="caution">
    <text evidence="12">The sequence shown here is derived from an EMBL/GenBank/DDBJ whole genome shotgun (WGS) entry which is preliminary data.</text>
</comment>
<dbReference type="InterPro" id="IPR046347">
    <property type="entry name" value="bZIP_sf"/>
</dbReference>
<feature type="coiled-coil region" evidence="9">
    <location>
        <begin position="379"/>
        <end position="436"/>
    </location>
</feature>
<reference evidence="12 13" key="1">
    <citation type="submission" date="2019-09" db="EMBL/GenBank/DDBJ databases">
        <authorList>
            <person name="Ou C."/>
        </authorList>
    </citation>
    <scope>NUCLEOTIDE SEQUENCE [LARGE SCALE GENOMIC DNA]</scope>
    <source>
        <strain evidence="12">S2</strain>
        <tissue evidence="12">Leaf</tissue>
    </source>
</reference>
<proteinExistence type="inferred from homology"/>
<dbReference type="AlphaFoldDB" id="A0A5N5G1X1"/>
<dbReference type="GO" id="GO:0009651">
    <property type="term" value="P:response to salt stress"/>
    <property type="evidence" value="ECO:0007669"/>
    <property type="project" value="UniProtKB-ARBA"/>
</dbReference>
<evidence type="ECO:0000256" key="1">
    <source>
        <dbReference type="ARBA" id="ARBA00004123"/>
    </source>
</evidence>
<sequence length="441" mass="48111">MGVSESEINSHGEVDSPLLSDQQAKNHLFSSLGGQSSIYSLTLDEFQHTLCESGKNFGSMNMDEFLTSIWTAEENQAINSNLTNTTTTTNNNNMDNIEVHMPLAEASAEKRIAMQPSLPRQGSLTLPEPLCRKTVDEVWSEIHRGQQAKQQNNHNSSIDGGVQSSEFAPRQPTFGEMTLEDFLVKAGVVREQDSMAATVVPPQPHQQQQYGMYQNDNQAVGPSFVNRPVMGMGAAAAVGASTSTAAGIPSYQTIPQSGAAVVRESSAYAANGKRNGAYLGVPPPHSVCFGGRVVNGGGGYAAEQTIGMAAPGSPLSSDGMGTSQVENSAFQFGLDMGGLRGRKRGLDGPVEKVVERRQRRMIKNRESAARSRARKQAYTVELEAELNHLREENSHLKQALAELERKRKQQFFEETKMRVQNKAQKVKEKLRVLRRSNSCVL</sequence>
<evidence type="ECO:0000256" key="10">
    <source>
        <dbReference type="SAM" id="MobiDB-lite"/>
    </source>
</evidence>
<dbReference type="GO" id="GO:0003700">
    <property type="term" value="F:DNA-binding transcription factor activity"/>
    <property type="evidence" value="ECO:0007669"/>
    <property type="project" value="InterPro"/>
</dbReference>
<accession>A0A5N5G1X1</accession>
<comment type="subcellular location">
    <subcellularLocation>
        <location evidence="1">Nucleus</location>
    </subcellularLocation>
</comment>
<protein>
    <submittedName>
        <fullName evidence="12">Protein ABSCISIC ACID-INSENSITIVE 5-like</fullName>
    </submittedName>
</protein>
<keyword evidence="7" id="KW-0539">Nucleus</keyword>
<dbReference type="SUPFAM" id="SSF57959">
    <property type="entry name" value="Leucine zipper domain"/>
    <property type="match status" value="1"/>
</dbReference>
<evidence type="ECO:0000313" key="12">
    <source>
        <dbReference type="EMBL" id="KAB2607781.1"/>
    </source>
</evidence>
<organism evidence="12 13">
    <name type="scientific">Pyrus ussuriensis x Pyrus communis</name>
    <dbReference type="NCBI Taxonomy" id="2448454"/>
    <lineage>
        <taxon>Eukaryota</taxon>
        <taxon>Viridiplantae</taxon>
        <taxon>Streptophyta</taxon>
        <taxon>Embryophyta</taxon>
        <taxon>Tracheophyta</taxon>
        <taxon>Spermatophyta</taxon>
        <taxon>Magnoliopsida</taxon>
        <taxon>eudicotyledons</taxon>
        <taxon>Gunneridae</taxon>
        <taxon>Pentapetalae</taxon>
        <taxon>rosids</taxon>
        <taxon>fabids</taxon>
        <taxon>Rosales</taxon>
        <taxon>Rosaceae</taxon>
        <taxon>Amygdaloideae</taxon>
        <taxon>Maleae</taxon>
        <taxon>Pyrus</taxon>
    </lineage>
</organism>
<dbReference type="PANTHER" id="PTHR22952">
    <property type="entry name" value="CAMP-RESPONSE ELEMENT BINDING PROTEIN-RELATED"/>
    <property type="match status" value="1"/>
</dbReference>